<evidence type="ECO:0000259" key="9">
    <source>
        <dbReference type="PROSITE" id="PS50011"/>
    </source>
</evidence>
<dbReference type="GO" id="GO:0004674">
    <property type="term" value="F:protein serine/threonine kinase activity"/>
    <property type="evidence" value="ECO:0007669"/>
    <property type="project" value="UniProtKB-KW"/>
</dbReference>
<dbReference type="PANTHER" id="PTHR24342">
    <property type="entry name" value="SERINE/THREONINE-PROTEIN KINASE 17"/>
    <property type="match status" value="1"/>
</dbReference>
<dbReference type="InterPro" id="IPR017441">
    <property type="entry name" value="Protein_kinase_ATP_BS"/>
</dbReference>
<dbReference type="GO" id="GO:0005524">
    <property type="term" value="F:ATP binding"/>
    <property type="evidence" value="ECO:0007669"/>
    <property type="project" value="UniProtKB-UniRule"/>
</dbReference>
<dbReference type="SUPFAM" id="SSF56112">
    <property type="entry name" value="Protein kinase-like (PK-like)"/>
    <property type="match status" value="1"/>
</dbReference>
<dbReference type="EMBL" id="JBAMIC010000003">
    <property type="protein sequence ID" value="KAK7109382.1"/>
    <property type="molecule type" value="Genomic_DNA"/>
</dbReference>
<dbReference type="InterPro" id="IPR011009">
    <property type="entry name" value="Kinase-like_dom_sf"/>
</dbReference>
<dbReference type="GO" id="GO:0005634">
    <property type="term" value="C:nucleus"/>
    <property type="evidence" value="ECO:0007669"/>
    <property type="project" value="TreeGrafter"/>
</dbReference>
<dbReference type="InterPro" id="IPR000719">
    <property type="entry name" value="Prot_kinase_dom"/>
</dbReference>
<feature type="domain" description="Protein kinase" evidence="9">
    <location>
        <begin position="25"/>
        <end position="283"/>
    </location>
</feature>
<evidence type="ECO:0000256" key="6">
    <source>
        <dbReference type="PROSITE-ProRule" id="PRU10141"/>
    </source>
</evidence>
<dbReference type="InterPro" id="IPR008271">
    <property type="entry name" value="Ser/Thr_kinase_AS"/>
</dbReference>
<name>A0AAN9GI70_9CAEN</name>
<comment type="similarity">
    <text evidence="7">Belongs to the protein kinase superfamily.</text>
</comment>
<dbReference type="PANTHER" id="PTHR24342:SF12">
    <property type="entry name" value="DEATH-ASSOCIATED PROTEIN KINASE RELATED"/>
    <property type="match status" value="1"/>
</dbReference>
<protein>
    <recommendedName>
        <fullName evidence="9">Protein kinase domain-containing protein</fullName>
    </recommendedName>
</protein>
<evidence type="ECO:0000313" key="11">
    <source>
        <dbReference type="Proteomes" id="UP001374579"/>
    </source>
</evidence>
<dbReference type="GO" id="GO:0043065">
    <property type="term" value="P:positive regulation of apoptotic process"/>
    <property type="evidence" value="ECO:0007669"/>
    <property type="project" value="TreeGrafter"/>
</dbReference>
<keyword evidence="5 6" id="KW-0067">ATP-binding</keyword>
<evidence type="ECO:0000256" key="1">
    <source>
        <dbReference type="ARBA" id="ARBA00022527"/>
    </source>
</evidence>
<feature type="region of interest" description="Disordered" evidence="8">
    <location>
        <begin position="306"/>
        <end position="382"/>
    </location>
</feature>
<comment type="caution">
    <text evidence="10">The sequence shown here is derived from an EMBL/GenBank/DDBJ whole genome shotgun (WGS) entry which is preliminary data.</text>
</comment>
<feature type="compositionally biased region" description="Low complexity" evidence="8">
    <location>
        <begin position="371"/>
        <end position="380"/>
    </location>
</feature>
<evidence type="ECO:0000256" key="3">
    <source>
        <dbReference type="ARBA" id="ARBA00022741"/>
    </source>
</evidence>
<dbReference type="AlphaFoldDB" id="A0AAN9GI70"/>
<dbReference type="PROSITE" id="PS00108">
    <property type="entry name" value="PROTEIN_KINASE_ST"/>
    <property type="match status" value="1"/>
</dbReference>
<keyword evidence="11" id="KW-1185">Reference proteome</keyword>
<evidence type="ECO:0000256" key="5">
    <source>
        <dbReference type="ARBA" id="ARBA00022840"/>
    </source>
</evidence>
<keyword evidence="4" id="KW-0418">Kinase</keyword>
<evidence type="ECO:0000256" key="2">
    <source>
        <dbReference type="ARBA" id="ARBA00022679"/>
    </source>
</evidence>
<accession>A0AAN9GI70</accession>
<feature type="binding site" evidence="6">
    <location>
        <position position="58"/>
    </location>
    <ligand>
        <name>ATP</name>
        <dbReference type="ChEBI" id="CHEBI:30616"/>
    </ligand>
</feature>
<keyword evidence="1 7" id="KW-0723">Serine/threonine-protein kinase</keyword>
<evidence type="ECO:0000313" key="10">
    <source>
        <dbReference type="EMBL" id="KAK7109382.1"/>
    </source>
</evidence>
<keyword evidence="3 6" id="KW-0547">Nucleotide-binding</keyword>
<evidence type="ECO:0000256" key="4">
    <source>
        <dbReference type="ARBA" id="ARBA00022777"/>
    </source>
</evidence>
<dbReference type="Proteomes" id="UP001374579">
    <property type="component" value="Unassembled WGS sequence"/>
</dbReference>
<feature type="compositionally biased region" description="Basic and acidic residues" evidence="8">
    <location>
        <begin position="345"/>
        <end position="369"/>
    </location>
</feature>
<dbReference type="FunFam" id="1.10.510.10:FF:000571">
    <property type="entry name" value="Maternal embryonic leucine zipper kinase"/>
    <property type="match status" value="1"/>
</dbReference>
<organism evidence="10 11">
    <name type="scientific">Littorina saxatilis</name>
    <dbReference type="NCBI Taxonomy" id="31220"/>
    <lineage>
        <taxon>Eukaryota</taxon>
        <taxon>Metazoa</taxon>
        <taxon>Spiralia</taxon>
        <taxon>Lophotrochozoa</taxon>
        <taxon>Mollusca</taxon>
        <taxon>Gastropoda</taxon>
        <taxon>Caenogastropoda</taxon>
        <taxon>Littorinimorpha</taxon>
        <taxon>Littorinoidea</taxon>
        <taxon>Littorinidae</taxon>
        <taxon>Littorina</taxon>
    </lineage>
</organism>
<feature type="region of interest" description="Disordered" evidence="8">
    <location>
        <begin position="474"/>
        <end position="497"/>
    </location>
</feature>
<evidence type="ECO:0000256" key="8">
    <source>
        <dbReference type="SAM" id="MobiDB-lite"/>
    </source>
</evidence>
<proteinExistence type="inferred from homology"/>
<evidence type="ECO:0000256" key="7">
    <source>
        <dbReference type="RuleBase" id="RU000304"/>
    </source>
</evidence>
<sequence length="497" mass="55126">MNGLDLGAKYVPSTTIVQEPLTSRYTIQGDIGRGKFAVVRKCKDLMTGETVAAKVIRKRRKGKSCREEILREVVMLEYAMAHPRLVKLREVFETPSELILVTEFCAGGELFHECVIEESFEEKDVVHLLVQILEGLCFLHENNIVHLDLKPQNILLTEPFPRGNIKICDLGFACLTNTGEDIRDIIGTPDYVAPEVLDYEPLSIQTDMWSLGVLAYVMLTACSPFAGDTQQETFCNISQVKYDFPDDLFSHISQQARDFITQLLIKDPRQRMTARQCMEHPWLKAAGAEMQVSLPVNDHTAALAQDMVPPSNWNPDRRNSVGKGPSSPLLNLRNSKAPDSPNLAARDHNWEKSDVQEEGEPKEGEKEGKITSPKSVSLSSHSDDLLTKTIEEIGIDTNKFPLGDKHGKDISASDKRQSVEIPVKKAKCSSDSAELEQRVEMEESACVPVSNGGGLSSDMQDCSLTANSVFANSAVDTPDSVHPNKPSESDFITQQRV</sequence>
<keyword evidence="2" id="KW-0808">Transferase</keyword>
<dbReference type="Gene3D" id="3.30.200.20">
    <property type="entry name" value="Phosphorylase Kinase, domain 1"/>
    <property type="match status" value="1"/>
</dbReference>
<dbReference type="Pfam" id="PF00069">
    <property type="entry name" value="Pkinase"/>
    <property type="match status" value="1"/>
</dbReference>
<gene>
    <name evidence="10" type="ORF">V1264_013432</name>
</gene>
<reference evidence="10 11" key="1">
    <citation type="submission" date="2024-02" db="EMBL/GenBank/DDBJ databases">
        <title>Chromosome-scale genome assembly of the rough periwinkle Littorina saxatilis.</title>
        <authorList>
            <person name="De Jode A."/>
            <person name="Faria R."/>
            <person name="Formenti G."/>
            <person name="Sims Y."/>
            <person name="Smith T.P."/>
            <person name="Tracey A."/>
            <person name="Wood J.M.D."/>
            <person name="Zagrodzka Z.B."/>
            <person name="Johannesson K."/>
            <person name="Butlin R.K."/>
            <person name="Leder E.H."/>
        </authorList>
    </citation>
    <scope>NUCLEOTIDE SEQUENCE [LARGE SCALE GENOMIC DNA]</scope>
    <source>
        <strain evidence="10">Snail1</strain>
        <tissue evidence="10">Muscle</tissue>
    </source>
</reference>
<dbReference type="Gene3D" id="1.10.510.10">
    <property type="entry name" value="Transferase(Phosphotransferase) domain 1"/>
    <property type="match status" value="1"/>
</dbReference>
<feature type="compositionally biased region" description="Basic and acidic residues" evidence="8">
    <location>
        <begin position="402"/>
        <end position="418"/>
    </location>
</feature>
<feature type="region of interest" description="Disordered" evidence="8">
    <location>
        <begin position="398"/>
        <end position="419"/>
    </location>
</feature>
<dbReference type="PROSITE" id="PS50011">
    <property type="entry name" value="PROTEIN_KINASE_DOM"/>
    <property type="match status" value="1"/>
</dbReference>
<dbReference type="GO" id="GO:0035556">
    <property type="term" value="P:intracellular signal transduction"/>
    <property type="evidence" value="ECO:0007669"/>
    <property type="project" value="TreeGrafter"/>
</dbReference>
<dbReference type="PROSITE" id="PS00107">
    <property type="entry name" value="PROTEIN_KINASE_ATP"/>
    <property type="match status" value="1"/>
</dbReference>
<dbReference type="SMART" id="SM00220">
    <property type="entry name" value="S_TKc"/>
    <property type="match status" value="1"/>
</dbReference>